<accession>A0A1G1V763</accession>
<protein>
    <recommendedName>
        <fullName evidence="3">Septum formation initiator</fullName>
    </recommendedName>
</protein>
<dbReference type="STRING" id="1797517.A3F61_04515"/>
<name>A0A1G1V763_9BACT</name>
<comment type="caution">
    <text evidence="1">The sequence shown here is derived from an EMBL/GenBank/DDBJ whole genome shotgun (WGS) entry which is preliminary data.</text>
</comment>
<proteinExistence type="predicted"/>
<evidence type="ECO:0000313" key="1">
    <source>
        <dbReference type="EMBL" id="OGY11111.1"/>
    </source>
</evidence>
<dbReference type="Proteomes" id="UP000178272">
    <property type="component" value="Unassembled WGS sequence"/>
</dbReference>
<dbReference type="AlphaFoldDB" id="A0A1G1V763"/>
<dbReference type="InterPro" id="IPR007060">
    <property type="entry name" value="FtsL/DivIC"/>
</dbReference>
<dbReference type="EMBL" id="MHCA01000044">
    <property type="protein sequence ID" value="OGY11111.1"/>
    <property type="molecule type" value="Genomic_DNA"/>
</dbReference>
<organism evidence="1 2">
    <name type="scientific">Candidatus Blackburnbacteria bacterium RIFCSPHIGHO2_12_FULL_41_13b</name>
    <dbReference type="NCBI Taxonomy" id="1797517"/>
    <lineage>
        <taxon>Bacteria</taxon>
        <taxon>Candidatus Blackburniibacteriota</taxon>
    </lineage>
</organism>
<evidence type="ECO:0008006" key="3">
    <source>
        <dbReference type="Google" id="ProtNLM"/>
    </source>
</evidence>
<dbReference type="Pfam" id="PF04977">
    <property type="entry name" value="DivIC"/>
    <property type="match status" value="1"/>
</dbReference>
<evidence type="ECO:0000313" key="2">
    <source>
        <dbReference type="Proteomes" id="UP000178272"/>
    </source>
</evidence>
<gene>
    <name evidence="1" type="ORF">A3F61_04515</name>
</gene>
<sequence length="117" mass="13823">MKKYTHWIVLALSLFWIVSMGRSTFQLLGRGDATKEAEVKVRELEVEQARLLEVKEQVESQEFMEKEAREKLGLAKPGEVVVVLPADDVLRRLAPEFDQEHFAEEEPIYRRWMRLFF</sequence>
<reference evidence="1 2" key="1">
    <citation type="journal article" date="2016" name="Nat. Commun.">
        <title>Thousands of microbial genomes shed light on interconnected biogeochemical processes in an aquifer system.</title>
        <authorList>
            <person name="Anantharaman K."/>
            <person name="Brown C.T."/>
            <person name="Hug L.A."/>
            <person name="Sharon I."/>
            <person name="Castelle C.J."/>
            <person name="Probst A.J."/>
            <person name="Thomas B.C."/>
            <person name="Singh A."/>
            <person name="Wilkins M.J."/>
            <person name="Karaoz U."/>
            <person name="Brodie E.L."/>
            <person name="Williams K.H."/>
            <person name="Hubbard S.S."/>
            <person name="Banfield J.F."/>
        </authorList>
    </citation>
    <scope>NUCLEOTIDE SEQUENCE [LARGE SCALE GENOMIC DNA]</scope>
</reference>